<dbReference type="NCBIfam" id="TIGR00945">
    <property type="entry name" value="tatC"/>
    <property type="match status" value="1"/>
</dbReference>
<dbReference type="InterPro" id="IPR002033">
    <property type="entry name" value="TatC"/>
</dbReference>
<dbReference type="PRINTS" id="PR01840">
    <property type="entry name" value="TATCFAMILY"/>
</dbReference>
<dbReference type="PANTHER" id="PTHR30371">
    <property type="entry name" value="SEC-INDEPENDENT PROTEIN TRANSLOCASE PROTEIN TATC"/>
    <property type="match status" value="1"/>
</dbReference>
<evidence type="ECO:0000313" key="7">
    <source>
        <dbReference type="Proteomes" id="UP000004407"/>
    </source>
</evidence>
<dbReference type="eggNOG" id="COG0805">
    <property type="taxonomic scope" value="Bacteria"/>
</dbReference>
<evidence type="ECO:0000256" key="5">
    <source>
        <dbReference type="HAMAP-Rule" id="MF_00902"/>
    </source>
</evidence>
<feature type="transmembrane region" description="Helical" evidence="5">
    <location>
        <begin position="98"/>
        <end position="122"/>
    </location>
</feature>
<feature type="transmembrane region" description="Helical" evidence="5">
    <location>
        <begin position="21"/>
        <end position="39"/>
    </location>
</feature>
<evidence type="ECO:0000256" key="1">
    <source>
        <dbReference type="ARBA" id="ARBA00004141"/>
    </source>
</evidence>
<dbReference type="GO" id="GO:0065002">
    <property type="term" value="P:intracellular protein transmembrane transport"/>
    <property type="evidence" value="ECO:0007669"/>
    <property type="project" value="TreeGrafter"/>
</dbReference>
<feature type="transmembrane region" description="Helical" evidence="5">
    <location>
        <begin position="134"/>
        <end position="156"/>
    </location>
</feature>
<dbReference type="Proteomes" id="UP000004407">
    <property type="component" value="Unassembled WGS sequence"/>
</dbReference>
<comment type="caution">
    <text evidence="6">The sequence shown here is derived from an EMBL/GenBank/DDBJ whole genome shotgun (WGS) entry which is preliminary data.</text>
</comment>
<dbReference type="Pfam" id="PF00902">
    <property type="entry name" value="TatC"/>
    <property type="match status" value="1"/>
</dbReference>
<evidence type="ECO:0000256" key="2">
    <source>
        <dbReference type="ARBA" id="ARBA00022692"/>
    </source>
</evidence>
<reference evidence="6 7" key="1">
    <citation type="submission" date="2011-08" db="EMBL/GenBank/DDBJ databases">
        <authorList>
            <person name="Weinstock G."/>
            <person name="Sodergren E."/>
            <person name="Clifton S."/>
            <person name="Fulton L."/>
            <person name="Fulton B."/>
            <person name="Courtney L."/>
            <person name="Fronick C."/>
            <person name="Harrison M."/>
            <person name="Strong C."/>
            <person name="Farmer C."/>
            <person name="Delahaunty K."/>
            <person name="Markovic C."/>
            <person name="Hall O."/>
            <person name="Minx P."/>
            <person name="Tomlinson C."/>
            <person name="Mitreva M."/>
            <person name="Hou S."/>
            <person name="Chen J."/>
            <person name="Wollam A."/>
            <person name="Pepin K.H."/>
            <person name="Johnson M."/>
            <person name="Bhonagiri V."/>
            <person name="Zhang X."/>
            <person name="Suruliraj S."/>
            <person name="Warren W."/>
            <person name="Chinwalla A."/>
            <person name="Mardis E.R."/>
            <person name="Wilson R.K."/>
        </authorList>
    </citation>
    <scope>NUCLEOTIDE SEQUENCE [LARGE SCALE GENOMIC DNA]</scope>
    <source>
        <strain evidence="6 7">DSM 18206</strain>
    </source>
</reference>
<dbReference type="HOGENOM" id="CLU_031942_3_2_10"/>
<keyword evidence="5" id="KW-0813">Transport</keyword>
<dbReference type="GO" id="GO:0043953">
    <property type="term" value="P:protein transport by the Tat complex"/>
    <property type="evidence" value="ECO:0007669"/>
    <property type="project" value="UniProtKB-UniRule"/>
</dbReference>
<name>G6AWE7_9BACT</name>
<comment type="caution">
    <text evidence="5">Lacks conserved residue(s) required for the propagation of feature annotation.</text>
</comment>
<dbReference type="RefSeq" id="WP_007898449.1">
    <property type="nucleotide sequence ID" value="NZ_JH379399.1"/>
</dbReference>
<dbReference type="AlphaFoldDB" id="G6AWE7"/>
<comment type="similarity">
    <text evidence="5">Belongs to the TatC family.</text>
</comment>
<comment type="subunit">
    <text evidence="5">Forms a complex with TatA.</text>
</comment>
<proteinExistence type="inferred from homology"/>
<feature type="transmembrane region" description="Helical" evidence="5">
    <location>
        <begin position="176"/>
        <end position="200"/>
    </location>
</feature>
<dbReference type="GO" id="GO:0033281">
    <property type="term" value="C:TAT protein transport complex"/>
    <property type="evidence" value="ECO:0007669"/>
    <property type="project" value="UniProtKB-UniRule"/>
</dbReference>
<dbReference type="GO" id="GO:0009977">
    <property type="term" value="F:proton motive force dependent protein transmembrane transporter activity"/>
    <property type="evidence" value="ECO:0007669"/>
    <property type="project" value="TreeGrafter"/>
</dbReference>
<keyword evidence="5" id="KW-1003">Cell membrane</keyword>
<comment type="subcellular location">
    <subcellularLocation>
        <location evidence="5">Cell membrane</location>
        <topology evidence="5">Multi-pass membrane protein</topology>
    </subcellularLocation>
    <subcellularLocation>
        <location evidence="1">Membrane</location>
        <topology evidence="1">Multi-pass membrane protein</topology>
    </subcellularLocation>
</comment>
<keyword evidence="5" id="KW-0811">Translocation</keyword>
<keyword evidence="4 5" id="KW-0472">Membrane</keyword>
<gene>
    <name evidence="5" type="primary">tatC</name>
    <name evidence="6" type="ORF">HMPREF0673_00945</name>
</gene>
<dbReference type="HAMAP" id="MF_00902">
    <property type="entry name" value="TatC"/>
    <property type="match status" value="1"/>
</dbReference>
<evidence type="ECO:0000313" key="6">
    <source>
        <dbReference type="EMBL" id="EHJ41225.1"/>
    </source>
</evidence>
<dbReference type="PANTHER" id="PTHR30371:SF0">
    <property type="entry name" value="SEC-INDEPENDENT PROTEIN TRANSLOCASE PROTEIN TATC, CHLOROPLASTIC-RELATED"/>
    <property type="match status" value="1"/>
</dbReference>
<evidence type="ECO:0000256" key="3">
    <source>
        <dbReference type="ARBA" id="ARBA00022989"/>
    </source>
</evidence>
<protein>
    <recommendedName>
        <fullName evidence="5">Sec-independent protein translocase protein TatC</fullName>
    </recommendedName>
</protein>
<keyword evidence="2 5" id="KW-0812">Transmembrane</keyword>
<feature type="transmembrane region" description="Helical" evidence="5">
    <location>
        <begin position="220"/>
        <end position="243"/>
    </location>
</feature>
<dbReference type="GeneID" id="78336707"/>
<organism evidence="6 7">
    <name type="scientific">Leyella stercorea DSM 18206</name>
    <dbReference type="NCBI Taxonomy" id="1002367"/>
    <lineage>
        <taxon>Bacteria</taxon>
        <taxon>Pseudomonadati</taxon>
        <taxon>Bacteroidota</taxon>
        <taxon>Bacteroidia</taxon>
        <taxon>Bacteroidales</taxon>
        <taxon>Prevotellaceae</taxon>
        <taxon>Leyella</taxon>
    </lineage>
</organism>
<keyword evidence="3 5" id="KW-1133">Transmembrane helix</keyword>
<dbReference type="PATRIC" id="fig|1002367.3.peg.751"/>
<dbReference type="EMBL" id="AFZZ01000090">
    <property type="protein sequence ID" value="EHJ41225.1"/>
    <property type="molecule type" value="Genomic_DNA"/>
</dbReference>
<comment type="function">
    <text evidence="5">Part of the twin-arginine translocation (Tat) system that transports large folded proteins containing a characteristic twin-arginine motif in their signal peptide across membranes.</text>
</comment>
<sequence>MTNNDNGLMTFGGHLEVLRKMLFRIIGVALVFAIVIFCAKDTTFRLLLAPCDNDFMTYRWIENIAQEFGVEFRFAPFHVQLINTELSSQFMTHVSTSVYLALLFASPYVVVELYRFVAPALYESERHYSVGVSVAIYVLFILGVLMSYYVLFPFALRFLGTYQVMPDVMNQINLSSYISTFTTLTLLMGLVFQIPVLSFFLAKMNMLEAGFMKHYRRHAFILIAVVAAFITPPDIFTCCLVTLPMYGLYEISIVIVGKVNTTSALSDKQ</sequence>
<keyword evidence="5" id="KW-0653">Protein transport</keyword>
<evidence type="ECO:0000256" key="4">
    <source>
        <dbReference type="ARBA" id="ARBA00023136"/>
    </source>
</evidence>
<accession>G6AWE7</accession>